<feature type="region of interest" description="Disordered" evidence="1">
    <location>
        <begin position="65"/>
        <end position="116"/>
    </location>
</feature>
<dbReference type="GO" id="GO:0004617">
    <property type="term" value="F:phosphoglycerate dehydrogenase activity"/>
    <property type="evidence" value="ECO:0007669"/>
    <property type="project" value="UniProtKB-EC"/>
</dbReference>
<gene>
    <name evidence="2" type="ORF">AVDCRST_MAG59-322</name>
</gene>
<evidence type="ECO:0000313" key="2">
    <source>
        <dbReference type="EMBL" id="CAA9535879.1"/>
    </source>
</evidence>
<organism evidence="2">
    <name type="scientific">uncultured Thermomicrobiales bacterium</name>
    <dbReference type="NCBI Taxonomy" id="1645740"/>
    <lineage>
        <taxon>Bacteria</taxon>
        <taxon>Pseudomonadati</taxon>
        <taxon>Thermomicrobiota</taxon>
        <taxon>Thermomicrobia</taxon>
        <taxon>Thermomicrobiales</taxon>
        <taxon>environmental samples</taxon>
    </lineage>
</organism>
<evidence type="ECO:0000256" key="1">
    <source>
        <dbReference type="SAM" id="MobiDB-lite"/>
    </source>
</evidence>
<feature type="non-terminal residue" evidence="2">
    <location>
        <position position="328"/>
    </location>
</feature>
<dbReference type="AlphaFoldDB" id="A0A6J4TYR6"/>
<feature type="compositionally biased region" description="Basic and acidic residues" evidence="1">
    <location>
        <begin position="1"/>
        <end position="18"/>
    </location>
</feature>
<feature type="region of interest" description="Disordered" evidence="1">
    <location>
        <begin position="141"/>
        <end position="328"/>
    </location>
</feature>
<reference evidence="2" key="1">
    <citation type="submission" date="2020-02" db="EMBL/GenBank/DDBJ databases">
        <authorList>
            <person name="Meier V. D."/>
        </authorList>
    </citation>
    <scope>NUCLEOTIDE SEQUENCE</scope>
    <source>
        <strain evidence="2">AVDCRST_MAG59</strain>
    </source>
</reference>
<feature type="region of interest" description="Disordered" evidence="1">
    <location>
        <begin position="1"/>
        <end position="50"/>
    </location>
</feature>
<keyword evidence="2" id="KW-0560">Oxidoreductase</keyword>
<dbReference type="EMBL" id="CADCWF010000012">
    <property type="protein sequence ID" value="CAA9535879.1"/>
    <property type="molecule type" value="Genomic_DNA"/>
</dbReference>
<proteinExistence type="predicted"/>
<feature type="compositionally biased region" description="Basic residues" evidence="1">
    <location>
        <begin position="252"/>
        <end position="262"/>
    </location>
</feature>
<accession>A0A6J4TYR6</accession>
<feature type="compositionally biased region" description="Basic and acidic residues" evidence="1">
    <location>
        <begin position="91"/>
        <end position="108"/>
    </location>
</feature>
<feature type="non-terminal residue" evidence="2">
    <location>
        <position position="1"/>
    </location>
</feature>
<sequence length="328" mass="34433">EGWHRDHGDAPIDARRDVGGAAPPRSAAVGVSRPRSPAVRLAPRDGGLGRRRCRRALVSRAGMAGVGAWAPVDPRGRSRGRRAPACGDPATRCDPDEQQRRPRAEHPRARARAAARLRPPLAAALVGPAGPSVARYRDARGSVRGFRADAPAGRHGRHRPGDGRAGRGVGDGGDRLPPPFRPADAGVRHSGVLAGGAARGTWQRRPRPRQPAADTSDPGIDRRRGAGGDAPRGVPLQRGPRSGGGPGGARSGARRRPPRRGGPRRDRPRTAATGVAPVGDGERDHHRPHVRSLAALLGPGHRAGGRERPAVSGGRGVGEQGRPRRWLL</sequence>
<dbReference type="EC" id="1.1.1.95" evidence="2"/>
<feature type="compositionally biased region" description="Gly residues" evidence="1">
    <location>
        <begin position="241"/>
        <end position="250"/>
    </location>
</feature>
<protein>
    <submittedName>
        <fullName evidence="2">D-3-phosphoglycerate dehydrogenase</fullName>
        <ecNumber evidence="2">1.1.1.95</ecNumber>
    </submittedName>
</protein>
<name>A0A6J4TYR6_9BACT</name>